<feature type="domain" description="Peptidase MA-like" evidence="5">
    <location>
        <begin position="522"/>
        <end position="658"/>
    </location>
</feature>
<evidence type="ECO:0000256" key="2">
    <source>
        <dbReference type="ARBA" id="ARBA00022803"/>
    </source>
</evidence>
<keyword evidence="7" id="KW-1185">Reference proteome</keyword>
<dbReference type="InterPro" id="IPR039568">
    <property type="entry name" value="Peptidase_MA-like_dom"/>
</dbReference>
<feature type="repeat" description="TPR" evidence="3">
    <location>
        <begin position="244"/>
        <end position="277"/>
    </location>
</feature>
<evidence type="ECO:0000256" key="3">
    <source>
        <dbReference type="PROSITE-ProRule" id="PRU00339"/>
    </source>
</evidence>
<dbReference type="Gene3D" id="1.25.40.10">
    <property type="entry name" value="Tetratricopeptide repeat domain"/>
    <property type="match status" value="3"/>
</dbReference>
<dbReference type="InterPro" id="IPR019734">
    <property type="entry name" value="TPR_rpt"/>
</dbReference>
<dbReference type="PROSITE" id="PS50005">
    <property type="entry name" value="TPR"/>
    <property type="match status" value="2"/>
</dbReference>
<name>A0A8E6EUE6_9BACT</name>
<keyword evidence="1" id="KW-0677">Repeat</keyword>
<keyword evidence="4" id="KW-0732">Signal</keyword>
<accession>A0A8E6EUE6</accession>
<evidence type="ECO:0000313" key="7">
    <source>
        <dbReference type="Proteomes" id="UP000676194"/>
    </source>
</evidence>
<dbReference type="Pfam" id="PF13181">
    <property type="entry name" value="TPR_8"/>
    <property type="match status" value="1"/>
</dbReference>
<feature type="chain" id="PRO_5034241785" evidence="4">
    <location>
        <begin position="23"/>
        <end position="897"/>
    </location>
</feature>
<evidence type="ECO:0000259" key="5">
    <source>
        <dbReference type="Pfam" id="PF13485"/>
    </source>
</evidence>
<proteinExistence type="predicted"/>
<feature type="repeat" description="TPR" evidence="3">
    <location>
        <begin position="210"/>
        <end position="243"/>
    </location>
</feature>
<gene>
    <name evidence="6" type="ORF">KIH39_06830</name>
</gene>
<evidence type="ECO:0000256" key="4">
    <source>
        <dbReference type="SAM" id="SignalP"/>
    </source>
</evidence>
<dbReference type="Proteomes" id="UP000676194">
    <property type="component" value="Chromosome"/>
</dbReference>
<dbReference type="SUPFAM" id="SSF48452">
    <property type="entry name" value="TPR-like"/>
    <property type="match status" value="3"/>
</dbReference>
<dbReference type="SMART" id="SM00028">
    <property type="entry name" value="TPR"/>
    <property type="match status" value="9"/>
</dbReference>
<dbReference type="RefSeq" id="WP_213498531.1">
    <property type="nucleotide sequence ID" value="NZ_CP074694.1"/>
</dbReference>
<dbReference type="InterPro" id="IPR011990">
    <property type="entry name" value="TPR-like_helical_dom_sf"/>
</dbReference>
<dbReference type="InterPro" id="IPR051012">
    <property type="entry name" value="CellSynth/LPSAsmb/PSIAsmb"/>
</dbReference>
<dbReference type="PANTHER" id="PTHR45586:SF1">
    <property type="entry name" value="LIPOPOLYSACCHARIDE ASSEMBLY PROTEIN B"/>
    <property type="match status" value="1"/>
</dbReference>
<dbReference type="EMBL" id="CP074694">
    <property type="protein sequence ID" value="QVL33619.1"/>
    <property type="molecule type" value="Genomic_DNA"/>
</dbReference>
<protein>
    <submittedName>
        <fullName evidence="6">Tetratricopeptide repeat protein</fullName>
    </submittedName>
</protein>
<dbReference type="Pfam" id="PF13485">
    <property type="entry name" value="Peptidase_MA_2"/>
    <property type="match status" value="1"/>
</dbReference>
<dbReference type="PANTHER" id="PTHR45586">
    <property type="entry name" value="TPR REPEAT-CONTAINING PROTEIN PA4667"/>
    <property type="match status" value="1"/>
</dbReference>
<evidence type="ECO:0000256" key="1">
    <source>
        <dbReference type="ARBA" id="ARBA00022737"/>
    </source>
</evidence>
<feature type="signal peptide" evidence="4">
    <location>
        <begin position="1"/>
        <end position="22"/>
    </location>
</feature>
<keyword evidence="2 3" id="KW-0802">TPR repeat</keyword>
<evidence type="ECO:0000313" key="6">
    <source>
        <dbReference type="EMBL" id="QVL33619.1"/>
    </source>
</evidence>
<dbReference type="Pfam" id="PF14559">
    <property type="entry name" value="TPR_19"/>
    <property type="match status" value="1"/>
</dbReference>
<organism evidence="6 7">
    <name type="scientific">Telmatocola sphagniphila</name>
    <dbReference type="NCBI Taxonomy" id="1123043"/>
    <lineage>
        <taxon>Bacteria</taxon>
        <taxon>Pseudomonadati</taxon>
        <taxon>Planctomycetota</taxon>
        <taxon>Planctomycetia</taxon>
        <taxon>Gemmatales</taxon>
        <taxon>Gemmataceae</taxon>
    </lineage>
</organism>
<reference evidence="6" key="1">
    <citation type="submission" date="2021-05" db="EMBL/GenBank/DDBJ databases">
        <title>Complete genome sequence of the cellulolytic planctomycete Telmatocola sphagniphila SP2T and characterization of the first cellulase from planctomycetes.</title>
        <authorList>
            <person name="Rakitin A.L."/>
            <person name="Beletsky A.V."/>
            <person name="Naumoff D.G."/>
            <person name="Kulichevskaya I.S."/>
            <person name="Mardanov A.V."/>
            <person name="Ravin N.V."/>
            <person name="Dedysh S.N."/>
        </authorList>
    </citation>
    <scope>NUCLEOTIDE SEQUENCE</scope>
    <source>
        <strain evidence="6">SP2T</strain>
    </source>
</reference>
<dbReference type="KEGG" id="tsph:KIH39_06830"/>
<sequence length="897" mass="102201">MYHRLFFTTLGVFLLSSRLLCAQDAAPLANANSLLQHGKWDEARKAFENLAKEPKYQAAANIGLAQSYRMVGDYEKALTLLATVRKTIDSLDLAAAEGDLQYMLGRWSEAQKTAEEILAKDKNHFQARWIQARIARDSGKLDLAEKDVRWFVREYTKASNEDKDITDTDKLLIVGQAATENARWKGLSDQFRFILNELYADILKINPDVWEAEYQAGILLLEKYNRPEAMEAFDKALKINPQCAEAQVGRGMVFLQQYELKDAEEAVEKALNINSRLPSACCLKADILMMSDDYATATKFLEKAVATNPKYELALGRLAACYYLLNQTEKVNALAKQVESFTSKPVNFYYQLAHALEERKSFKPAEEYYRKAITYGEQFPQPRAGLAMLELRLGQETEARDLLNKSFEADRFNVRVSNMLKVLKHLDKYDTLQTKHYTIRFDSKTDKILADFIADYLEDTHTKLAIEFGYEPKERILVELFNSHEMFSGRTIGLPDLHTIGACTGNVVTIASPRARGLLKPFNWGRVIRHELVHAFNLNQTDYKVPHWLTEGLAVRNENPVRPYTWSRELRRAFEANELMNLDSITLGFVRPRSQDEWMLAYCQSNLYVEYVREKFGPQKIGEMLSAYREGLDTTAVIRKVCGVGKAEFEAGYRVYLKKIVADIPPLMTKVEPEMSIEQLEEARDKSPEDLNVAAKLAEQYQKKERPADARKLVEIVLKKKADHPIALLVKSRLLEASGDSAAAKSLLEIAQKDNPKDVGILLALIKAYRDGDDTSKAIVLLEKARKEAPLDGNWLEQLSQIYSMRMELDKLADVLQERVLYESEDLEARIQLARVYLTGKKYADAEKAAKEALRIDVLNAEAQRIVLTALREQEKDIEAKVLEKRFGPPPAEKDQN</sequence>
<dbReference type="Pfam" id="PF13432">
    <property type="entry name" value="TPR_16"/>
    <property type="match status" value="4"/>
</dbReference>
<dbReference type="AlphaFoldDB" id="A0A8E6EUE6"/>